<sequence>MGLSVLLLLLLLLPIIAVACIYTAVTRTTIVTNVSVVLLKALLRLQNVTVDGDGCAVEQCPGGIVLKDVVLPQKLLEVAAGSVIFQSASIKRLHLLWPTSSSPLTLCVTGIAIVVLQRRTAPKVQPCACPPRRHGAKLNTVEVLLWGEQQNTFASGWRGQQLRLFRFMVALALRNVFVVIADTELQYQQSGDPGPRLLPSELSMSRAVDVVAVTIRTVEVSPMASTKGEAQAAAEPSQPEGSACNAPCTSGRERSRRLHLWRDVSDFFPKIQALYSWFDRLIMKFHPIEDCNAARVSVAGVNVLFKSKTPRPARVTSATHQEASLQQPGYARTCGSPRLRARSGVPGRVSPILARSPAAIVTGKSAAPAAAAPEWDYVATVLRQWNMRVDVSVGSQPIKRSSVRHPAARDADTTLAIGCGAGFAIHVEAVLKAFVLELAPEGVAHLLRIVDRAVTYEKYSVYWSQRPTVTVAESPAAWWQHAGRAIINDCREHFPLRNVRVLLARRAEYLGVYKELHSMQRGFRFVTYLPKYELSDKYKQVVTKFLVGRQAASPAGNAESFTAGASAPSSRPSAGGCGPGNDLRSSAVPGQQKQPFPLEKVLYYTGKHEASRSANLLDRLAQLESQLPLGQTIINRAFVALWHSVRLAPSCDARTRWLDAMDVIANFVDAIPTMDEIGEGSDSMPTPEVGKATADRSSATASGRVHRAQTAAQISLGVSCPRLGLKLVNKQLLRASSSATTGPAGANVESAATSESIKQPADVLAVMLEGIHLCMPDTYRINLQAATIRMSLLGGVTGGPKHVLVVPSSRECADEYGVKLDFSSAGPLHTQGSTPAKDWALEGAIYPDAPISLYLSRYKVNIAAVEMAFNSPPFVIASARFIDSMVQLKAARRKAEAGMSIAVEEWPSTNLHLLVMDSYTRDCVRVPSSMAAFMPKLQFYCPMVSVRWMLAATCTPSIGGISGQHSEILTVAVLTHLGQFAKMWLHPDDVEVAFPYQALSVPHVATQLQEASLKRPSRAYSRGLSGSVTANSMASLLPTLTFTSEAARGGQQRTHDSYPFLPVLKVRSMSAMALNQVPYEPAVPGTMTTHHTVGVHSVMVWFSPWHATALNAVIDSLLTHPVLVNARNRKRQQSDSDSEAGREPIAAQSGAAEPAQASGNEMQSAGPAPRNQRKEPGSPAASGSSISLLLDVPLLTVSCYAEMPEAFHFDEVVESEIRAMRESGRALQLPAWITKHLVSKELVGIDPVLRWGRRLAPLFTANMANIRSGLRLAKRNCVRATVQSTGLQISDHQARLKRSLYAKVWLANSGKGSDGPGIASVQGLLPEDSASQLFGPLPTRAAAVRDFARDRRRAALCLPSSQTPIGEKRGQIRQQWRRLLEVQLLHRASDFAMFLLSPTHRTVARLQLSLPEPLESYRILFQEHMKGATPNDFSYAVGATASANLAEPTPASPSRSSAVDCSNHPRSTPTPAVLHSSGRPSSVSALGSIAALFGASVGRGGGGSQPNPKSSLIQMLEAVRYQSTIRMAALRHSAILLAGRGPATGSTSSTPAQGGFTRRSMSPIPEDARQPPSSFILVRDDGPLQSVLGHDVEPSGADPLSRALQFHFNEAGRFRPSGSVESAGISVPTGLDSSTSLQSAFGTANVQSQRAAAQDRPYSSQSSTGNPSEAELKLSFVQAYRHLGTQSVWQRRTTYVHNMPLVTPVIAVVMAQAAASPEATTLHATCQHVISSVGVHSVLMEEPPRRLPCPPTHAAEKPCLMKRRPAPGNENRKEPGLTELTSLELRHVSVITDTGTEGTAGLALKMAISDIIVLDLQGCVEHRNVLVAKAQPPSPVDSPSTFAQPGFSFRAAVGQDTDEFIDGTTCAMQLEYRVVCNPDVPTSLKVSVFNPSITWLRRYSNNLLYAIGVLGDVYKSAVQQSNPGYPGETAASAQHESTPRESTPGIAMVSPPRKLAPRTIVEAFNVKVLLPGGAAASHGPIRRAVHNEAVSLEMRSITLCIPGDLASLHDNKMVDEDGLCGGAAWMVLPEEVHGLISSSLRLGDKHFPQINKQAHLDEHLNAHRCPDQGPGTNAARRQRQVPAERRASSPSTRLHRRLQAAKASFIDPLKEILQDAGHKRTKQRGELGIFLIDEHPGRGPTGELNPGYLSIDDDENPLIAGGTGTFTQHTTTTVHAANTQGPVAHEAAAGSKRSLRRSSDLPSSQATSQPISDSSFRAVDEAQALPNVDTSDVSREYSPMVLISVSGFAASSGRLVPCDSSVYHERSGPKSQFSQHAPGSASQRQQPEDASVTSFVSAVGNADKERILPADLQFSAYDGRPWPKRKLVEYDPEVESALYLMADTELQSVHQMIEPVDLKGAVFQHKQHGAVQVHISALGAMVATLGPQRYECLMKVLTDNVTEAYSCFNVGETLTASTGQLRTTFTPNRAFTPQPGQLPYFHLTVEWSEQLRAVLESDPAWWKHGEATASDVEPCLEACFTQSSLGLMMAHKTNDMFLAFYSQQLHSGILASGRLIPGLSSLTAKATLVLC</sequence>
<evidence type="ECO:0000313" key="4">
    <source>
        <dbReference type="Proteomes" id="UP000001058"/>
    </source>
</evidence>
<feature type="compositionally biased region" description="Polar residues" evidence="1">
    <location>
        <begin position="2205"/>
        <end position="2215"/>
    </location>
</feature>
<feature type="compositionally biased region" description="Polar residues" evidence="1">
    <location>
        <begin position="2269"/>
        <end position="2285"/>
    </location>
</feature>
<feature type="region of interest" description="Disordered" evidence="1">
    <location>
        <begin position="2261"/>
        <end position="2290"/>
    </location>
</feature>
<feature type="compositionally biased region" description="Low complexity" evidence="1">
    <location>
        <begin position="229"/>
        <end position="240"/>
    </location>
</feature>
<dbReference type="OrthoDB" id="544094at2759"/>
<feature type="compositionally biased region" description="Low complexity" evidence="1">
    <location>
        <begin position="563"/>
        <end position="574"/>
    </location>
</feature>
<evidence type="ECO:0000256" key="1">
    <source>
        <dbReference type="SAM" id="MobiDB-lite"/>
    </source>
</evidence>
<feature type="compositionally biased region" description="Low complexity" evidence="1">
    <location>
        <begin position="1146"/>
        <end position="1159"/>
    </location>
</feature>
<evidence type="ECO:0000313" key="3">
    <source>
        <dbReference type="EMBL" id="EFJ52491.1"/>
    </source>
</evidence>
<dbReference type="RefSeq" id="XP_002946564.1">
    <property type="nucleotide sequence ID" value="XM_002946518.1"/>
</dbReference>
<feature type="region of interest" description="Disordered" evidence="1">
    <location>
        <begin position="1640"/>
        <end position="1669"/>
    </location>
</feature>
<accession>D8TJ76</accession>
<feature type="chain" id="PRO_5003123622" evidence="2">
    <location>
        <begin position="20"/>
        <end position="2531"/>
    </location>
</feature>
<feature type="region of interest" description="Disordered" evidence="1">
    <location>
        <begin position="1541"/>
        <end position="1570"/>
    </location>
</feature>
<feature type="region of interest" description="Disordered" evidence="1">
    <location>
        <begin position="2177"/>
        <end position="2217"/>
    </location>
</feature>
<dbReference type="eggNOG" id="ENOG502R7XD">
    <property type="taxonomic scope" value="Eukaryota"/>
</dbReference>
<dbReference type="KEGG" id="vcn:VOLCADRAFT_86643"/>
<proteinExistence type="predicted"/>
<dbReference type="GeneID" id="9617634"/>
<feature type="region of interest" description="Disordered" evidence="1">
    <location>
        <begin position="2063"/>
        <end position="2094"/>
    </location>
</feature>
<organism evidence="4">
    <name type="scientific">Volvox carteri f. nagariensis</name>
    <dbReference type="NCBI Taxonomy" id="3068"/>
    <lineage>
        <taxon>Eukaryota</taxon>
        <taxon>Viridiplantae</taxon>
        <taxon>Chlorophyta</taxon>
        <taxon>core chlorophytes</taxon>
        <taxon>Chlorophyceae</taxon>
        <taxon>CS clade</taxon>
        <taxon>Chlamydomonadales</taxon>
        <taxon>Volvocaceae</taxon>
        <taxon>Volvox</taxon>
    </lineage>
</organism>
<protein>
    <submittedName>
        <fullName evidence="3">Uncharacterized protein</fullName>
    </submittedName>
</protein>
<keyword evidence="4" id="KW-1185">Reference proteome</keyword>
<reference evidence="3 4" key="1">
    <citation type="journal article" date="2010" name="Science">
        <title>Genomic analysis of organismal complexity in the multicellular green alga Volvox carteri.</title>
        <authorList>
            <person name="Prochnik S.E."/>
            <person name="Umen J."/>
            <person name="Nedelcu A.M."/>
            <person name="Hallmann A."/>
            <person name="Miller S.M."/>
            <person name="Nishii I."/>
            <person name="Ferris P."/>
            <person name="Kuo A."/>
            <person name="Mitros T."/>
            <person name="Fritz-Laylin L.K."/>
            <person name="Hellsten U."/>
            <person name="Chapman J."/>
            <person name="Simakov O."/>
            <person name="Rensing S.A."/>
            <person name="Terry A."/>
            <person name="Pangilinan J."/>
            <person name="Kapitonov V."/>
            <person name="Jurka J."/>
            <person name="Salamov A."/>
            <person name="Shapiro H."/>
            <person name="Schmutz J."/>
            <person name="Grimwood J."/>
            <person name="Lindquist E."/>
            <person name="Lucas S."/>
            <person name="Grigoriev I.V."/>
            <person name="Schmitt R."/>
            <person name="Kirk D."/>
            <person name="Rokhsar D.S."/>
        </authorList>
    </citation>
    <scope>NUCLEOTIDE SEQUENCE [LARGE SCALE GENOMIC DNA]</scope>
    <source>
        <strain evidence="4">f. Nagariensis / Eve</strain>
    </source>
</reference>
<feature type="region of interest" description="Disordered" evidence="1">
    <location>
        <begin position="224"/>
        <end position="249"/>
    </location>
</feature>
<dbReference type="EMBL" id="GL378324">
    <property type="protein sequence ID" value="EFJ52491.1"/>
    <property type="molecule type" value="Genomic_DNA"/>
</dbReference>
<feature type="region of interest" description="Disordered" evidence="1">
    <location>
        <begin position="556"/>
        <end position="591"/>
    </location>
</feature>
<feature type="region of interest" description="Disordered" evidence="1">
    <location>
        <begin position="1921"/>
        <end position="1949"/>
    </location>
</feature>
<feature type="region of interest" description="Disordered" evidence="1">
    <location>
        <begin position="1128"/>
        <end position="1184"/>
    </location>
</feature>
<name>D8TJ76_VOLCA</name>
<keyword evidence="2" id="KW-0732">Signal</keyword>
<gene>
    <name evidence="3" type="ORF">VOLCADRAFT_86643</name>
</gene>
<feature type="compositionally biased region" description="Polar residues" evidence="1">
    <location>
        <begin position="1640"/>
        <end position="1667"/>
    </location>
</feature>
<feature type="region of interest" description="Disordered" evidence="1">
    <location>
        <begin position="1445"/>
        <end position="1479"/>
    </location>
</feature>
<feature type="region of interest" description="Disordered" evidence="1">
    <location>
        <begin position="679"/>
        <end position="704"/>
    </location>
</feature>
<evidence type="ECO:0000256" key="2">
    <source>
        <dbReference type="SAM" id="SignalP"/>
    </source>
</evidence>
<dbReference type="Proteomes" id="UP000001058">
    <property type="component" value="Unassembled WGS sequence"/>
</dbReference>
<feature type="compositionally biased region" description="Polar residues" evidence="1">
    <location>
        <begin position="1452"/>
        <end position="1470"/>
    </location>
</feature>
<feature type="signal peptide" evidence="2">
    <location>
        <begin position="1"/>
        <end position="19"/>
    </location>
</feature>
<dbReference type="InParanoid" id="D8TJ76"/>